<reference evidence="1 2" key="1">
    <citation type="submission" date="2013-12" db="EMBL/GenBank/DDBJ databases">
        <authorList>
            <person name="Zelazny A."/>
            <person name="Olivier K."/>
            <person name="Holland S."/>
            <person name="Lenaerts A."/>
            <person name="Ordway D."/>
            <person name="DeGroote M.A."/>
            <person name="Parker T."/>
            <person name="Sizemore C."/>
            <person name="Tallon L.J."/>
            <person name="Sadzewicz L.K."/>
            <person name="Sengamalay N."/>
            <person name="Fraser C.M."/>
            <person name="Hine E."/>
            <person name="Shefchek K.A."/>
            <person name="Das S.P."/>
            <person name="Tettelin H."/>
        </authorList>
    </citation>
    <scope>NUCLEOTIDE SEQUENCE [LARGE SCALE GENOMIC DNA]</scope>
    <source>
        <strain evidence="1 2">1956</strain>
    </source>
</reference>
<dbReference type="AlphaFoldDB" id="X8CPU5"/>
<name>X8CPU5_MYCIT</name>
<dbReference type="EMBL" id="JAOG01000001">
    <property type="protein sequence ID" value="EUA57493.1"/>
    <property type="molecule type" value="Genomic_DNA"/>
</dbReference>
<evidence type="ECO:0000313" key="2">
    <source>
        <dbReference type="Proteomes" id="UP000020825"/>
    </source>
</evidence>
<evidence type="ECO:0000313" key="1">
    <source>
        <dbReference type="EMBL" id="EUA57493.1"/>
    </source>
</evidence>
<sequence>MKRRIVRAVAMTSQTSALAPVIASPQRRGSFRSYSCSPQANWDAVTFRGERRGEREGPCEPRL</sequence>
<gene>
    <name evidence="1" type="ORF">I550_0618</name>
</gene>
<organism evidence="1 2">
    <name type="scientific">Mycobacterium intracellulare 1956</name>
    <dbReference type="NCBI Taxonomy" id="1299331"/>
    <lineage>
        <taxon>Bacteria</taxon>
        <taxon>Bacillati</taxon>
        <taxon>Actinomycetota</taxon>
        <taxon>Actinomycetes</taxon>
        <taxon>Mycobacteriales</taxon>
        <taxon>Mycobacteriaceae</taxon>
        <taxon>Mycobacterium</taxon>
        <taxon>Mycobacterium avium complex (MAC)</taxon>
    </lineage>
</organism>
<accession>X8CPU5</accession>
<proteinExistence type="predicted"/>
<dbReference type="Proteomes" id="UP000020825">
    <property type="component" value="Unassembled WGS sequence"/>
</dbReference>
<comment type="caution">
    <text evidence="1">The sequence shown here is derived from an EMBL/GenBank/DDBJ whole genome shotgun (WGS) entry which is preliminary data.</text>
</comment>
<protein>
    <submittedName>
        <fullName evidence="1">Uncharacterized protein</fullName>
    </submittedName>
</protein>